<dbReference type="EMBL" id="UFAJ01000206">
    <property type="protein sequence ID" value="SSD59794.1"/>
    <property type="molecule type" value="Genomic_DNA"/>
</dbReference>
<dbReference type="AlphaFoldDB" id="A0A376B5P4"/>
<evidence type="ECO:0000313" key="4">
    <source>
        <dbReference type="Proteomes" id="UP000262825"/>
    </source>
</evidence>
<dbReference type="SMART" id="SM00891">
    <property type="entry name" value="ERCC4"/>
    <property type="match status" value="1"/>
</dbReference>
<dbReference type="VEuPathDB" id="FungiDB:SCODWIG_01555"/>
<reference evidence="4" key="1">
    <citation type="submission" date="2018-06" db="EMBL/GenBank/DDBJ databases">
        <authorList>
            <person name="Guldener U."/>
        </authorList>
    </citation>
    <scope>NUCLEOTIDE SEQUENCE [LARGE SCALE GENOMIC DNA]</scope>
    <source>
        <strain evidence="4">UTAD17</strain>
    </source>
</reference>
<dbReference type="Pfam" id="PF02732">
    <property type="entry name" value="ERCC4"/>
    <property type="match status" value="1"/>
</dbReference>
<sequence>MSSVEIVDLDNEISSNEDVEIVTESTLEIVELGDKTKNDYISQHNNVTNFDHRSASINQNQGSSILNGKITNQYCNATSQLNDRTNLSHQKEVDHTTLVLPLDEYNDITHDLSYSTNLQNTDNKKACITVGHKTYLNNRLSKGLFGDSKAKNRFNNDNAKQSEITSISVSSANITIGNEKNDNDTTIPSISNVNRLKNNVNLSMTLSEEISCNFVDDTHLTKGSNSSHTEMSNLSVPSSPLLENSGFNNILQSPKISAKNSCANSSTHIQNAFNNKRKLLDLSFEDINTLSRNEKQYLSVKKKSKNSSAIDMISSECSELCELQEKNVHNKKGCIPSWRKDYSMEQRNLNFGHSDSNSDESITSPNEMEVMNFSMHKKLAGIKKPTSLRPFTDSAKRKVGICDSLSTGSSSDDEHYKLMNELRHRKEREKETKDLPHIRHTNGMNKIKKKPDNDVLHGSLSFMRNNAPKGTSHDFIKSCDKKSTPSGFRSSSTRNSDDEYDKAFGLFDGISVGKKNMTPPTSAASKKGTDKESLKIDLLEMSLHTKNNASNISDGLGKGCFLDHKVKRTLAGGISDGGSKLLASAEPLANYNFIAHARAYSDEECKNILAGLNQNPVLRKKLTDVNRVKRDNEEIFSEIVMEFNPKVLLTFKENDVDLSSVVPCKVREHYDTNRPSIKFKRAVTSIYDLTHDIFFPCAEKVVEEQFIILFYDAVDFFERYANEKVSILHEFRYLQKRYMRVVIILNKFKAFKRLLSNNINKKYIESVRNALSSVEKEGSSLTNMNKDRKRGNPGKEDLNLEPDDLGAILNELMVNCGVHVFPTVNHLDFIEWIKHIVLIIGRSRYDPLVKNIDYAHINVKSGQDPKNVLEKSLEQLNLITTAKAKRVTNLYPSFQSLLDGVLKGDLKNGPDGKSLMTGNAADALKVLLSSNNPDEIIYAH</sequence>
<dbReference type="GO" id="GO:0003677">
    <property type="term" value="F:DNA binding"/>
    <property type="evidence" value="ECO:0007669"/>
    <property type="project" value="InterPro"/>
</dbReference>
<gene>
    <name evidence="3" type="ORF">SCODWIG_01555</name>
</gene>
<feature type="region of interest" description="Disordered" evidence="1">
    <location>
        <begin position="778"/>
        <end position="798"/>
    </location>
</feature>
<evidence type="ECO:0000256" key="1">
    <source>
        <dbReference type="SAM" id="MobiDB-lite"/>
    </source>
</evidence>
<feature type="compositionally biased region" description="Polar residues" evidence="1">
    <location>
        <begin position="484"/>
        <end position="494"/>
    </location>
</feature>
<feature type="compositionally biased region" description="Basic and acidic residues" evidence="1">
    <location>
        <begin position="471"/>
        <end position="483"/>
    </location>
</feature>
<feature type="region of interest" description="Disordered" evidence="1">
    <location>
        <begin position="466"/>
        <end position="496"/>
    </location>
</feature>
<protein>
    <recommendedName>
        <fullName evidence="2">ERCC4 domain-containing protein</fullName>
    </recommendedName>
</protein>
<dbReference type="InterPro" id="IPR006166">
    <property type="entry name" value="ERCC4_domain"/>
</dbReference>
<keyword evidence="4" id="KW-1185">Reference proteome</keyword>
<name>A0A376B5P4_9ASCO</name>
<feature type="domain" description="ERCC4" evidence="2">
    <location>
        <begin position="655"/>
        <end position="902"/>
    </location>
</feature>
<dbReference type="Proteomes" id="UP000262825">
    <property type="component" value="Unassembled WGS sequence"/>
</dbReference>
<dbReference type="GO" id="GO:0006310">
    <property type="term" value="P:DNA recombination"/>
    <property type="evidence" value="ECO:0007669"/>
    <property type="project" value="UniProtKB-ARBA"/>
</dbReference>
<organism evidence="3 4">
    <name type="scientific">Saccharomycodes ludwigii</name>
    <dbReference type="NCBI Taxonomy" id="36035"/>
    <lineage>
        <taxon>Eukaryota</taxon>
        <taxon>Fungi</taxon>
        <taxon>Dikarya</taxon>
        <taxon>Ascomycota</taxon>
        <taxon>Saccharomycotina</taxon>
        <taxon>Saccharomycetes</taxon>
        <taxon>Saccharomycodales</taxon>
        <taxon>Saccharomycodaceae</taxon>
        <taxon>Saccharomycodes</taxon>
    </lineage>
</organism>
<proteinExistence type="predicted"/>
<evidence type="ECO:0000259" key="2">
    <source>
        <dbReference type="SMART" id="SM00891"/>
    </source>
</evidence>
<dbReference type="GO" id="GO:0004518">
    <property type="term" value="F:nuclease activity"/>
    <property type="evidence" value="ECO:0007669"/>
    <property type="project" value="InterPro"/>
</dbReference>
<dbReference type="GO" id="GO:0061982">
    <property type="term" value="P:meiosis I cell cycle process"/>
    <property type="evidence" value="ECO:0007669"/>
    <property type="project" value="UniProtKB-ARBA"/>
</dbReference>
<evidence type="ECO:0000313" key="3">
    <source>
        <dbReference type="EMBL" id="SSD59794.1"/>
    </source>
</evidence>
<accession>A0A376B5P4</accession>